<proteinExistence type="predicted"/>
<dbReference type="EMBL" id="BK061792">
    <property type="protein sequence ID" value="DAZ90774.1"/>
    <property type="molecule type" value="Viral_cRNA"/>
</dbReference>
<accession>A0A9N6YJH3</accession>
<evidence type="ECO:0000313" key="1">
    <source>
        <dbReference type="EMBL" id="DAZ90774.1"/>
    </source>
</evidence>
<sequence>MSKKFFFDPSPVSRMAVSRDQLKTEYEQVKKSIKGASGAITEEQQELIVPVFDRSLPLLIPDYQTDWKYRWNIRITKYRTIIDLNKLSIRAWLAKNIFTSRKLYNTEIHVLWFSHLPQNLFPEYMTISLNFTQSTDTNKRTMAENPFPGYLYTHHIFYPGHSIELHNSPLPWEIEIDHSEIPVASEYVMGEVFVRIVAKQTEAPRMEEEKLSQMIAMAPLSQPICGITLTRPRTPSTNWIQGYVKRGIDSKAKTEKLLKLMDAGVNVEGAALAKKLDAIISNVPMDALDRRGDDDAKKIILNSTLEALRAPRETKIFK</sequence>
<protein>
    <submittedName>
        <fullName evidence="1">Protein 3</fullName>
    </submittedName>
</protein>
<organism evidence="1">
    <name type="scientific">Picea virus 1</name>
    <dbReference type="NCBI Taxonomy" id="2977979"/>
    <lineage>
        <taxon>Viruses</taxon>
        <taxon>Riboviria</taxon>
        <taxon>Orthornavirae</taxon>
        <taxon>Negarnaviricota</taxon>
        <taxon>Haploviricotina</taxon>
        <taxon>Monjiviricetes</taxon>
        <taxon>Mononegavirales</taxon>
        <taxon>Rhabdoviridae</taxon>
        <taxon>Betarhabdovirinae</taxon>
        <taxon>Alphagymnorhavirus</taxon>
        <taxon>Alphagymnorhavirus piceae</taxon>
    </lineage>
</organism>
<reference evidence="1" key="1">
    <citation type="journal article" date="2022" name="bioRxiv">
        <title>Unlocking the hidden genetic diversity of varicosaviruses, the neglected plant rhabdoviruses.</title>
        <authorList>
            <person name="Bejerman N."/>
            <person name="Dietzgen R.G."/>
            <person name="Debat H."/>
        </authorList>
    </citation>
    <scope>NUCLEOTIDE SEQUENCE</scope>
</reference>
<name>A0A9N6YJH3_9RHAB</name>